<dbReference type="InterPro" id="IPR020583">
    <property type="entry name" value="Inositol_monoP_metal-BS"/>
</dbReference>
<gene>
    <name evidence="9" type="ORF">MESINF_2431</name>
</gene>
<name>A0A7Z7PPB5_9BACT</name>
<dbReference type="GO" id="GO:0006020">
    <property type="term" value="P:inositol metabolic process"/>
    <property type="evidence" value="ECO:0007669"/>
    <property type="project" value="TreeGrafter"/>
</dbReference>
<dbReference type="PANTHER" id="PTHR20854:SF4">
    <property type="entry name" value="INOSITOL-1-MONOPHOSPHATASE-RELATED"/>
    <property type="match status" value="1"/>
</dbReference>
<accession>A0A7Z7PPB5</accession>
<evidence type="ECO:0000256" key="4">
    <source>
        <dbReference type="ARBA" id="ARBA00022723"/>
    </source>
</evidence>
<comment type="cofactor">
    <cofactor evidence="2 7 8">
        <name>Mg(2+)</name>
        <dbReference type="ChEBI" id="CHEBI:18420"/>
    </cofactor>
</comment>
<comment type="catalytic activity">
    <reaction evidence="1 8">
        <text>a myo-inositol phosphate + H2O = myo-inositol + phosphate</text>
        <dbReference type="Rhea" id="RHEA:24056"/>
        <dbReference type="ChEBI" id="CHEBI:15377"/>
        <dbReference type="ChEBI" id="CHEBI:17268"/>
        <dbReference type="ChEBI" id="CHEBI:43474"/>
        <dbReference type="ChEBI" id="CHEBI:84139"/>
        <dbReference type="EC" id="3.1.3.25"/>
    </reaction>
</comment>
<keyword evidence="4 7" id="KW-0479">Metal-binding</keyword>
<keyword evidence="6 7" id="KW-0460">Magnesium</keyword>
<dbReference type="GO" id="GO:0008934">
    <property type="term" value="F:inositol monophosphate 1-phosphatase activity"/>
    <property type="evidence" value="ECO:0007669"/>
    <property type="project" value="InterPro"/>
</dbReference>
<dbReference type="Gene3D" id="3.40.190.80">
    <property type="match status" value="1"/>
</dbReference>
<keyword evidence="10" id="KW-1185">Reference proteome</keyword>
<dbReference type="CDD" id="cd01639">
    <property type="entry name" value="IMPase"/>
    <property type="match status" value="1"/>
</dbReference>
<protein>
    <recommendedName>
        <fullName evidence="8">Inositol-1-monophosphatase</fullName>
        <ecNumber evidence="8">3.1.3.25</ecNumber>
    </recommendedName>
</protein>
<keyword evidence="5 8" id="KW-0378">Hydrolase</keyword>
<evidence type="ECO:0000256" key="1">
    <source>
        <dbReference type="ARBA" id="ARBA00001033"/>
    </source>
</evidence>
<evidence type="ECO:0000313" key="10">
    <source>
        <dbReference type="Proteomes" id="UP000250796"/>
    </source>
</evidence>
<evidence type="ECO:0000256" key="8">
    <source>
        <dbReference type="RuleBase" id="RU364068"/>
    </source>
</evidence>
<evidence type="ECO:0000256" key="7">
    <source>
        <dbReference type="PIRSR" id="PIRSR600760-2"/>
    </source>
</evidence>
<organism evidence="9 10">
    <name type="scientific">Mesotoga infera</name>
    <dbReference type="NCBI Taxonomy" id="1236046"/>
    <lineage>
        <taxon>Bacteria</taxon>
        <taxon>Thermotogati</taxon>
        <taxon>Thermotogota</taxon>
        <taxon>Thermotogae</taxon>
        <taxon>Kosmotogales</taxon>
        <taxon>Kosmotogaceae</taxon>
        <taxon>Mesotoga</taxon>
    </lineage>
</organism>
<evidence type="ECO:0000256" key="6">
    <source>
        <dbReference type="ARBA" id="ARBA00022842"/>
    </source>
</evidence>
<dbReference type="SUPFAM" id="SSF56655">
    <property type="entry name" value="Carbohydrate phosphatase"/>
    <property type="match status" value="1"/>
</dbReference>
<dbReference type="EMBL" id="LS974202">
    <property type="protein sequence ID" value="SSC13871.1"/>
    <property type="molecule type" value="Genomic_DNA"/>
</dbReference>
<feature type="binding site" evidence="7">
    <location>
        <position position="68"/>
    </location>
    <ligand>
        <name>Mg(2+)</name>
        <dbReference type="ChEBI" id="CHEBI:18420"/>
        <label>1</label>
        <note>catalytic</note>
    </ligand>
</feature>
<dbReference type="Proteomes" id="UP000250796">
    <property type="component" value="Chromosome MESINF"/>
</dbReference>
<evidence type="ECO:0000256" key="3">
    <source>
        <dbReference type="ARBA" id="ARBA00009759"/>
    </source>
</evidence>
<dbReference type="InterPro" id="IPR000760">
    <property type="entry name" value="Inositol_monophosphatase-like"/>
</dbReference>
<evidence type="ECO:0000313" key="9">
    <source>
        <dbReference type="EMBL" id="SSC13871.1"/>
    </source>
</evidence>
<reference evidence="9 10" key="1">
    <citation type="submission" date="2017-01" db="EMBL/GenBank/DDBJ databases">
        <authorList>
            <person name="Erauso G."/>
        </authorList>
    </citation>
    <scope>NUCLEOTIDE SEQUENCE [LARGE SCALE GENOMIC DNA]</scope>
    <source>
        <strain evidence="9">MESINF1</strain>
    </source>
</reference>
<dbReference type="AlphaFoldDB" id="A0A7Z7PPB5"/>
<dbReference type="InterPro" id="IPR033942">
    <property type="entry name" value="IMPase"/>
</dbReference>
<sequence length="260" mass="29175">MDDLILNSLNRKIQAFLPQLWADIDTVGFSVARKSSFKDIVTSIDIEIENRLRLFLEKLLPGAGYLGEESSSSVRSALMWIVDPVDGTTNFSKSNPHYCTQVALYKDAKIVLAVTYDHNRKEIFHAIEGQGAYLNSKRIWVSKVDDVSEASSHVGLQYSSELSFKRVTERISRAIEVCRAVRITGSACLDLAYVACGRADIFWEEALKPWDVAGGILLVREAGGEVTGCLDERFDMFKPDILATNGSRRLARQFKERVLY</sequence>
<evidence type="ECO:0000256" key="5">
    <source>
        <dbReference type="ARBA" id="ARBA00022801"/>
    </source>
</evidence>
<feature type="binding site" evidence="7">
    <location>
        <position position="86"/>
    </location>
    <ligand>
        <name>Mg(2+)</name>
        <dbReference type="ChEBI" id="CHEBI:18420"/>
        <label>1</label>
        <note>catalytic</note>
    </ligand>
</feature>
<evidence type="ECO:0000256" key="2">
    <source>
        <dbReference type="ARBA" id="ARBA00001946"/>
    </source>
</evidence>
<dbReference type="Pfam" id="PF00459">
    <property type="entry name" value="Inositol_P"/>
    <property type="match status" value="1"/>
</dbReference>
<dbReference type="PRINTS" id="PR00377">
    <property type="entry name" value="IMPHPHTASES"/>
</dbReference>
<dbReference type="PROSITE" id="PS00630">
    <property type="entry name" value="IMP_2"/>
    <property type="match status" value="1"/>
</dbReference>
<dbReference type="PANTHER" id="PTHR20854">
    <property type="entry name" value="INOSITOL MONOPHOSPHATASE"/>
    <property type="match status" value="1"/>
</dbReference>
<feature type="binding site" evidence="7">
    <location>
        <position position="211"/>
    </location>
    <ligand>
        <name>Mg(2+)</name>
        <dbReference type="ChEBI" id="CHEBI:18420"/>
        <label>1</label>
        <note>catalytic</note>
    </ligand>
</feature>
<feature type="binding site" evidence="7">
    <location>
        <position position="83"/>
    </location>
    <ligand>
        <name>Mg(2+)</name>
        <dbReference type="ChEBI" id="CHEBI:18420"/>
        <label>1</label>
        <note>catalytic</note>
    </ligand>
</feature>
<dbReference type="GO" id="GO:0046872">
    <property type="term" value="F:metal ion binding"/>
    <property type="evidence" value="ECO:0007669"/>
    <property type="project" value="UniProtKB-KW"/>
</dbReference>
<dbReference type="RefSeq" id="WP_169700014.1">
    <property type="nucleotide sequence ID" value="NZ_LS974202.1"/>
</dbReference>
<dbReference type="KEGG" id="minf:MESINF_2431"/>
<dbReference type="Gene3D" id="3.30.540.10">
    <property type="entry name" value="Fructose-1,6-Bisphosphatase, subunit A, domain 1"/>
    <property type="match status" value="1"/>
</dbReference>
<comment type="similarity">
    <text evidence="3 8">Belongs to the inositol monophosphatase superfamily.</text>
</comment>
<dbReference type="GO" id="GO:0007165">
    <property type="term" value="P:signal transduction"/>
    <property type="evidence" value="ECO:0007669"/>
    <property type="project" value="TreeGrafter"/>
</dbReference>
<dbReference type="GO" id="GO:0046854">
    <property type="term" value="P:phosphatidylinositol phosphate biosynthetic process"/>
    <property type="evidence" value="ECO:0007669"/>
    <property type="project" value="InterPro"/>
</dbReference>
<dbReference type="InterPro" id="IPR020550">
    <property type="entry name" value="Inositol_monophosphatase_CS"/>
</dbReference>
<proteinExistence type="inferred from homology"/>
<dbReference type="EC" id="3.1.3.25" evidence="8"/>
<dbReference type="PROSITE" id="PS00629">
    <property type="entry name" value="IMP_1"/>
    <property type="match status" value="1"/>
</dbReference>